<protein>
    <submittedName>
        <fullName evidence="3">Helix-turn-helix domain-containing protein</fullName>
    </submittedName>
</protein>
<dbReference type="InterPro" id="IPR016032">
    <property type="entry name" value="Sig_transdc_resp-reg_C-effctor"/>
</dbReference>
<keyword evidence="4" id="KW-1185">Reference proteome</keyword>
<dbReference type="InterPro" id="IPR000792">
    <property type="entry name" value="Tscrpt_reg_LuxR_C"/>
</dbReference>
<sequence>MGTKKEINIAVVDACEFTLIGLEQLVRRDPVESMNIRFHGFMDIEDLCCSGIDYDAVIYDPLNTRNFMVNVEQDIQAIKKRYHRARVYIYSSSVGFLKVSSVDGMFNKSISLGDLEVLWRIITSRISSAGTNYHLNISVDAGKNACLTSEEASVLRGYAWNLKTKQIARLLGCNVRQVYFYKSNAMNKLNVMRGPAFHQQIRCILN</sequence>
<dbReference type="OrthoDB" id="6601786at2"/>
<dbReference type="InterPro" id="IPR036388">
    <property type="entry name" value="WH-like_DNA-bd_sf"/>
</dbReference>
<dbReference type="Gene3D" id="1.10.10.10">
    <property type="entry name" value="Winged helix-like DNA-binding domain superfamily/Winged helix DNA-binding domain"/>
    <property type="match status" value="1"/>
</dbReference>
<reference evidence="3 4" key="1">
    <citation type="submission" date="2019-05" db="EMBL/GenBank/DDBJ databases">
        <title>Complete genome sequence of Izhakiella calystegiae KSNA2, an endophyte isolated from beach morning glory (Calystegia soldanella).</title>
        <authorList>
            <person name="Jiang L."/>
            <person name="Jeong J.C."/>
            <person name="Kim C.Y."/>
            <person name="Kim D.H."/>
            <person name="Kim S.W."/>
            <person name="Lee j."/>
        </authorList>
    </citation>
    <scope>NUCLEOTIDE SEQUENCE [LARGE SCALE GENOMIC DNA]</scope>
    <source>
        <strain evidence="3 4">KSNA2</strain>
    </source>
</reference>
<dbReference type="RefSeq" id="WP_138095611.1">
    <property type="nucleotide sequence ID" value="NZ_CP040428.1"/>
</dbReference>
<keyword evidence="1" id="KW-0238">DNA-binding</keyword>
<dbReference type="Pfam" id="PF00196">
    <property type="entry name" value="GerE"/>
    <property type="match status" value="1"/>
</dbReference>
<evidence type="ECO:0000313" key="4">
    <source>
        <dbReference type="Proteomes" id="UP000302163"/>
    </source>
</evidence>
<dbReference type="GO" id="GO:0003677">
    <property type="term" value="F:DNA binding"/>
    <property type="evidence" value="ECO:0007669"/>
    <property type="project" value="UniProtKB-KW"/>
</dbReference>
<name>A0A4P8YJA4_9ENTR</name>
<gene>
    <name evidence="3" type="ORF">FEM41_08745</name>
</gene>
<organism evidence="3 4">
    <name type="scientific">Jejubacter calystegiae</name>
    <dbReference type="NCBI Taxonomy" id="2579935"/>
    <lineage>
        <taxon>Bacteria</taxon>
        <taxon>Pseudomonadati</taxon>
        <taxon>Pseudomonadota</taxon>
        <taxon>Gammaproteobacteria</taxon>
        <taxon>Enterobacterales</taxon>
        <taxon>Enterobacteriaceae</taxon>
        <taxon>Jejubacter</taxon>
    </lineage>
</organism>
<evidence type="ECO:0000259" key="2">
    <source>
        <dbReference type="PROSITE" id="PS50043"/>
    </source>
</evidence>
<evidence type="ECO:0000313" key="3">
    <source>
        <dbReference type="EMBL" id="QCT19734.1"/>
    </source>
</evidence>
<evidence type="ECO:0000256" key="1">
    <source>
        <dbReference type="ARBA" id="ARBA00023125"/>
    </source>
</evidence>
<feature type="domain" description="HTH luxR-type" evidence="2">
    <location>
        <begin position="140"/>
        <end position="206"/>
    </location>
</feature>
<dbReference type="SUPFAM" id="SSF46894">
    <property type="entry name" value="C-terminal effector domain of the bipartite response regulators"/>
    <property type="match status" value="1"/>
</dbReference>
<dbReference type="KEGG" id="izh:FEM41_08745"/>
<dbReference type="Proteomes" id="UP000302163">
    <property type="component" value="Chromosome"/>
</dbReference>
<dbReference type="PROSITE" id="PS50043">
    <property type="entry name" value="HTH_LUXR_2"/>
    <property type="match status" value="1"/>
</dbReference>
<accession>A0A4P8YJA4</accession>
<proteinExistence type="predicted"/>
<dbReference type="GO" id="GO:0006355">
    <property type="term" value="P:regulation of DNA-templated transcription"/>
    <property type="evidence" value="ECO:0007669"/>
    <property type="project" value="InterPro"/>
</dbReference>
<dbReference type="EMBL" id="CP040428">
    <property type="protein sequence ID" value="QCT19734.1"/>
    <property type="molecule type" value="Genomic_DNA"/>
</dbReference>
<dbReference type="AlphaFoldDB" id="A0A4P8YJA4"/>